<protein>
    <submittedName>
        <fullName evidence="1">Uncharacterized protein</fullName>
    </submittedName>
</protein>
<dbReference type="Proteomes" id="UP000179145">
    <property type="component" value="Plasmid pKB14400_1"/>
</dbReference>
<organism evidence="1 2">
    <name type="scientific">Kozakia baliensis</name>
    <dbReference type="NCBI Taxonomy" id="153496"/>
    <lineage>
        <taxon>Bacteria</taxon>
        <taxon>Pseudomonadati</taxon>
        <taxon>Pseudomonadota</taxon>
        <taxon>Alphaproteobacteria</taxon>
        <taxon>Acetobacterales</taxon>
        <taxon>Acetobacteraceae</taxon>
        <taxon>Kozakia</taxon>
    </lineage>
</organism>
<dbReference type="EMBL" id="CP014675">
    <property type="protein sequence ID" value="AOX18554.1"/>
    <property type="molecule type" value="Genomic_DNA"/>
</dbReference>
<evidence type="ECO:0000313" key="2">
    <source>
        <dbReference type="Proteomes" id="UP000179145"/>
    </source>
</evidence>
<reference evidence="1 2" key="1">
    <citation type="journal article" date="2016" name="Microb. Cell Fact.">
        <title>Dissection of exopolysaccharide biosynthesis in Kozakia baliensis.</title>
        <authorList>
            <person name="Brandt J.U."/>
            <person name="Jakob F."/>
            <person name="Behr J."/>
            <person name="Geissler A.J."/>
            <person name="Vogel R.F."/>
        </authorList>
    </citation>
    <scope>NUCLEOTIDE SEQUENCE [LARGE SCALE GENOMIC DNA]</scope>
    <source>
        <strain evidence="1 2">DSM 14400</strain>
        <plasmid evidence="2">Plasmid pkb14400_1</plasmid>
    </source>
</reference>
<name>A0A1D8UY50_9PROT</name>
<keyword evidence="2" id="KW-1185">Reference proteome</keyword>
<geneLocation type="plasmid" evidence="2">
    <name>pkb14400_1</name>
</geneLocation>
<sequence length="113" mass="12692">MMTDTNLALDGIHSPAWRVALLGRFREDTRAMRVWSRQAPDSSRFPSVFVACSNGMHDLEGVVIGGRRDPDDAEEWDFSGTFVLYDEHGAILDVNGWLATDWDTVIHLAAEEK</sequence>
<proteinExistence type="predicted"/>
<dbReference type="KEGG" id="kba:A0U89_14800"/>
<accession>A0A1D8UY50</accession>
<keyword evidence="1" id="KW-0614">Plasmid</keyword>
<dbReference type="RefSeq" id="WP_070404021.1">
    <property type="nucleotide sequence ID" value="NZ_BJVW01000081.1"/>
</dbReference>
<gene>
    <name evidence="1" type="ORF">A0U89_14800</name>
</gene>
<evidence type="ECO:0000313" key="1">
    <source>
        <dbReference type="EMBL" id="AOX18554.1"/>
    </source>
</evidence>
<dbReference type="AlphaFoldDB" id="A0A1D8UY50"/>